<evidence type="ECO:0000313" key="2">
    <source>
        <dbReference type="Proteomes" id="UP001497382"/>
    </source>
</evidence>
<organism evidence="1 2">
    <name type="scientific">Larinioides sclopetarius</name>
    <dbReference type="NCBI Taxonomy" id="280406"/>
    <lineage>
        <taxon>Eukaryota</taxon>
        <taxon>Metazoa</taxon>
        <taxon>Ecdysozoa</taxon>
        <taxon>Arthropoda</taxon>
        <taxon>Chelicerata</taxon>
        <taxon>Arachnida</taxon>
        <taxon>Araneae</taxon>
        <taxon>Araneomorphae</taxon>
        <taxon>Entelegynae</taxon>
        <taxon>Araneoidea</taxon>
        <taxon>Araneidae</taxon>
        <taxon>Larinioides</taxon>
    </lineage>
</organism>
<comment type="caution">
    <text evidence="1">The sequence shown here is derived from an EMBL/GenBank/DDBJ whole genome shotgun (WGS) entry which is preliminary data.</text>
</comment>
<evidence type="ECO:0000313" key="1">
    <source>
        <dbReference type="EMBL" id="CAL1287503.1"/>
    </source>
</evidence>
<accession>A0AAV2ATY0</accession>
<gene>
    <name evidence="1" type="ORF">LARSCL_LOCUS14862</name>
</gene>
<reference evidence="1 2" key="1">
    <citation type="submission" date="2024-04" db="EMBL/GenBank/DDBJ databases">
        <authorList>
            <person name="Rising A."/>
            <person name="Reimegard J."/>
            <person name="Sonavane S."/>
            <person name="Akerstrom W."/>
            <person name="Nylinder S."/>
            <person name="Hedman E."/>
            <person name="Kallberg Y."/>
        </authorList>
    </citation>
    <scope>NUCLEOTIDE SEQUENCE [LARGE SCALE GENOMIC DNA]</scope>
</reference>
<dbReference type="EMBL" id="CAXIEN010000218">
    <property type="protein sequence ID" value="CAL1287503.1"/>
    <property type="molecule type" value="Genomic_DNA"/>
</dbReference>
<dbReference type="Proteomes" id="UP001497382">
    <property type="component" value="Unassembled WGS sequence"/>
</dbReference>
<proteinExistence type="predicted"/>
<sequence>MALIEEKPWINTCGLELDGISRKKKKISLKDVIPQIKKRIDAITERLKDLKEFMSTTYEYVNEDALISHEYSFLNPPKNMKNIYVRTYHILQANVMAIVQLLKQFDEEDDAYSSKLESIKGDLRVLLCNVQLILLSEGLDYNDVTEDIMSDAFRNAKGTFKIEKHFIAIRQMRDNMNYLSNEFKKANIKFVNKYKISKELKNRDTTV</sequence>
<keyword evidence="2" id="KW-1185">Reference proteome</keyword>
<protein>
    <submittedName>
        <fullName evidence="1">Uncharacterized protein</fullName>
    </submittedName>
</protein>
<dbReference type="AlphaFoldDB" id="A0AAV2ATY0"/>
<name>A0AAV2ATY0_9ARAC</name>